<keyword evidence="1" id="KW-0732">Signal</keyword>
<keyword evidence="3" id="KW-0378">Hydrolase</keyword>
<feature type="signal peptide" evidence="1">
    <location>
        <begin position="1"/>
        <end position="20"/>
    </location>
</feature>
<sequence>MKKISFLFIVLFLAPALSSAANKTILVFGDSLSAAYGLQVELGWPHLLQQKIDTQDLPWQITNVSISGETTDGGMLRIDDALSQYQPDIVILELGANDGLRGQSLKNMRNNLQQMIEKSQAIDAQVVLAGMHIPSNYGKRYTQGFHQSYISLSDDYDTVLIPFILEDIATNQDLLLPDGLHPNAEGQKQMLINVWQYLQPLVVSP</sequence>
<evidence type="ECO:0000256" key="1">
    <source>
        <dbReference type="SAM" id="SignalP"/>
    </source>
</evidence>
<keyword evidence="4" id="KW-1185">Reference proteome</keyword>
<protein>
    <submittedName>
        <fullName evidence="3">Esterase TesA</fullName>
        <ecNumber evidence="3">3.1.1.1</ecNumber>
    </submittedName>
</protein>
<dbReference type="InterPro" id="IPR036514">
    <property type="entry name" value="SGNH_hydro_sf"/>
</dbReference>
<dbReference type="GO" id="GO:0106435">
    <property type="term" value="F:carboxylesterase activity"/>
    <property type="evidence" value="ECO:0007669"/>
    <property type="project" value="UniProtKB-EC"/>
</dbReference>
<dbReference type="Gene3D" id="3.40.50.1110">
    <property type="entry name" value="SGNH hydrolase"/>
    <property type="match status" value="1"/>
</dbReference>
<reference evidence="3" key="1">
    <citation type="submission" date="2021-12" db="EMBL/GenBank/DDBJ databases">
        <authorList>
            <person name="Rodrigo-Torres L."/>
            <person name="Arahal R. D."/>
            <person name="Lucena T."/>
        </authorList>
    </citation>
    <scope>NUCLEOTIDE SEQUENCE</scope>
    <source>
        <strain evidence="3">CECT 8267</strain>
    </source>
</reference>
<feature type="domain" description="SGNH hydrolase-type esterase" evidence="2">
    <location>
        <begin position="27"/>
        <end position="188"/>
    </location>
</feature>
<dbReference type="CDD" id="cd01822">
    <property type="entry name" value="Lysophospholipase_L1_like"/>
    <property type="match status" value="1"/>
</dbReference>
<dbReference type="Pfam" id="PF13472">
    <property type="entry name" value="Lipase_GDSL_2"/>
    <property type="match status" value="1"/>
</dbReference>
<dbReference type="PANTHER" id="PTHR30383:SF24">
    <property type="entry name" value="THIOESTERASE 1_PROTEASE 1_LYSOPHOSPHOLIPASE L1"/>
    <property type="match status" value="1"/>
</dbReference>
<accession>A0ABN8EE18</accession>
<evidence type="ECO:0000259" key="2">
    <source>
        <dbReference type="Pfam" id="PF13472"/>
    </source>
</evidence>
<dbReference type="EMBL" id="CAKLPX010000001">
    <property type="protein sequence ID" value="CAH0990229.1"/>
    <property type="molecule type" value="Genomic_DNA"/>
</dbReference>
<gene>
    <name evidence="3" type="primary">tesA</name>
    <name evidence="3" type="ORF">SIN8267_00321</name>
</gene>
<evidence type="ECO:0000313" key="3">
    <source>
        <dbReference type="EMBL" id="CAH0990229.1"/>
    </source>
</evidence>
<dbReference type="SUPFAM" id="SSF52266">
    <property type="entry name" value="SGNH hydrolase"/>
    <property type="match status" value="1"/>
</dbReference>
<evidence type="ECO:0000313" key="4">
    <source>
        <dbReference type="Proteomes" id="UP000838100"/>
    </source>
</evidence>
<dbReference type="InterPro" id="IPR051532">
    <property type="entry name" value="Ester_Hydrolysis_Enzymes"/>
</dbReference>
<dbReference type="InterPro" id="IPR013830">
    <property type="entry name" value="SGNH_hydro"/>
</dbReference>
<dbReference type="RefSeq" id="WP_237442915.1">
    <property type="nucleotide sequence ID" value="NZ_CAKLPX010000001.1"/>
</dbReference>
<proteinExistence type="predicted"/>
<feature type="chain" id="PRO_5045432051" evidence="1">
    <location>
        <begin position="21"/>
        <end position="205"/>
    </location>
</feature>
<organism evidence="3 4">
    <name type="scientific">Sinobacterium norvegicum</name>
    <dbReference type="NCBI Taxonomy" id="1641715"/>
    <lineage>
        <taxon>Bacteria</taxon>
        <taxon>Pseudomonadati</taxon>
        <taxon>Pseudomonadota</taxon>
        <taxon>Gammaproteobacteria</taxon>
        <taxon>Cellvibrionales</taxon>
        <taxon>Spongiibacteraceae</taxon>
        <taxon>Sinobacterium</taxon>
    </lineage>
</organism>
<dbReference type="PANTHER" id="PTHR30383">
    <property type="entry name" value="THIOESTERASE 1/PROTEASE 1/LYSOPHOSPHOLIPASE L1"/>
    <property type="match status" value="1"/>
</dbReference>
<comment type="caution">
    <text evidence="3">The sequence shown here is derived from an EMBL/GenBank/DDBJ whole genome shotgun (WGS) entry which is preliminary data.</text>
</comment>
<dbReference type="Proteomes" id="UP000838100">
    <property type="component" value="Unassembled WGS sequence"/>
</dbReference>
<dbReference type="EC" id="3.1.1.1" evidence="3"/>
<name>A0ABN8EE18_9GAMM</name>